<keyword evidence="3" id="KW-0813">Transport</keyword>
<keyword evidence="8 10" id="KW-0472">Membrane</keyword>
<keyword evidence="6" id="KW-0653">Protein transport</keyword>
<feature type="transmembrane region" description="Helical" evidence="10">
    <location>
        <begin position="721"/>
        <end position="741"/>
    </location>
</feature>
<feature type="transmembrane region" description="Helical" evidence="10">
    <location>
        <begin position="177"/>
        <end position="198"/>
    </location>
</feature>
<evidence type="ECO:0000256" key="6">
    <source>
        <dbReference type="ARBA" id="ARBA00022927"/>
    </source>
</evidence>
<feature type="transmembrane region" description="Helical" evidence="10">
    <location>
        <begin position="307"/>
        <end position="326"/>
    </location>
</feature>
<feature type="transmembrane region" description="Helical" evidence="10">
    <location>
        <begin position="493"/>
        <end position="512"/>
    </location>
</feature>
<feature type="transmembrane region" description="Helical" evidence="10">
    <location>
        <begin position="798"/>
        <end position="821"/>
    </location>
</feature>
<evidence type="ECO:0000256" key="7">
    <source>
        <dbReference type="ARBA" id="ARBA00022989"/>
    </source>
</evidence>
<evidence type="ECO:0008006" key="13">
    <source>
        <dbReference type="Google" id="ProtNLM"/>
    </source>
</evidence>
<feature type="transmembrane region" description="Helical" evidence="10">
    <location>
        <begin position="689"/>
        <end position="709"/>
    </location>
</feature>
<feature type="transmembrane region" description="Helical" evidence="10">
    <location>
        <begin position="655"/>
        <end position="677"/>
    </location>
</feature>
<gene>
    <name evidence="11" type="ORF">GGI15_004149</name>
</gene>
<accession>A0A9W8H5D0</accession>
<dbReference type="NCBIfam" id="TIGR00727">
    <property type="entry name" value="ISP4_OPT"/>
    <property type="match status" value="1"/>
</dbReference>
<keyword evidence="5" id="KW-0571">Peptide transport</keyword>
<dbReference type="EMBL" id="JANBUM010000345">
    <property type="protein sequence ID" value="KAJ2778529.1"/>
    <property type="molecule type" value="Genomic_DNA"/>
</dbReference>
<name>A0A9W8H5D0_9FUNG</name>
<evidence type="ECO:0000256" key="1">
    <source>
        <dbReference type="ARBA" id="ARBA00004141"/>
    </source>
</evidence>
<evidence type="ECO:0000256" key="10">
    <source>
        <dbReference type="SAM" id="Phobius"/>
    </source>
</evidence>
<feature type="transmembrane region" description="Helical" evidence="10">
    <location>
        <begin position="753"/>
        <end position="778"/>
    </location>
</feature>
<evidence type="ECO:0000313" key="11">
    <source>
        <dbReference type="EMBL" id="KAJ2778529.1"/>
    </source>
</evidence>
<proteinExistence type="inferred from homology"/>
<evidence type="ECO:0000256" key="2">
    <source>
        <dbReference type="ARBA" id="ARBA00008807"/>
    </source>
</evidence>
<dbReference type="InterPro" id="IPR004648">
    <property type="entry name" value="Oligpept_transpt"/>
</dbReference>
<keyword evidence="12" id="KW-1185">Reference proteome</keyword>
<dbReference type="Proteomes" id="UP001140172">
    <property type="component" value="Unassembled WGS sequence"/>
</dbReference>
<feature type="transmembrane region" description="Helical" evidence="10">
    <location>
        <begin position="414"/>
        <end position="433"/>
    </location>
</feature>
<keyword evidence="7 10" id="KW-1133">Transmembrane helix</keyword>
<reference evidence="11" key="1">
    <citation type="submission" date="2022-07" db="EMBL/GenBank/DDBJ databases">
        <title>Phylogenomic reconstructions and comparative analyses of Kickxellomycotina fungi.</title>
        <authorList>
            <person name="Reynolds N.K."/>
            <person name="Stajich J.E."/>
            <person name="Barry K."/>
            <person name="Grigoriev I.V."/>
            <person name="Crous P."/>
            <person name="Smith M.E."/>
        </authorList>
    </citation>
    <scope>NUCLEOTIDE SEQUENCE</scope>
    <source>
        <strain evidence="11">BCRC 34489</strain>
    </source>
</reference>
<feature type="transmembrane region" description="Helical" evidence="10">
    <location>
        <begin position="281"/>
        <end position="301"/>
    </location>
</feature>
<feature type="transmembrane region" description="Helical" evidence="10">
    <location>
        <begin position="346"/>
        <end position="371"/>
    </location>
</feature>
<protein>
    <recommendedName>
        <fullName evidence="13">Oligopeptide transporter</fullName>
    </recommendedName>
</protein>
<keyword evidence="4 10" id="KW-0812">Transmembrane</keyword>
<evidence type="ECO:0000256" key="3">
    <source>
        <dbReference type="ARBA" id="ARBA00022448"/>
    </source>
</evidence>
<evidence type="ECO:0000256" key="5">
    <source>
        <dbReference type="ARBA" id="ARBA00022856"/>
    </source>
</evidence>
<organism evidence="11 12">
    <name type="scientific">Coemansia interrupta</name>
    <dbReference type="NCBI Taxonomy" id="1126814"/>
    <lineage>
        <taxon>Eukaryota</taxon>
        <taxon>Fungi</taxon>
        <taxon>Fungi incertae sedis</taxon>
        <taxon>Zoopagomycota</taxon>
        <taxon>Kickxellomycotina</taxon>
        <taxon>Kickxellomycetes</taxon>
        <taxon>Kickxellales</taxon>
        <taxon>Kickxellaceae</taxon>
        <taxon>Coemansia</taxon>
    </lineage>
</organism>
<evidence type="ECO:0000313" key="12">
    <source>
        <dbReference type="Proteomes" id="UP001140172"/>
    </source>
</evidence>
<dbReference type="Pfam" id="PF03169">
    <property type="entry name" value="OPT"/>
    <property type="match status" value="1"/>
</dbReference>
<dbReference type="OrthoDB" id="9986677at2759"/>
<dbReference type="AlphaFoldDB" id="A0A9W8H5D0"/>
<dbReference type="GO" id="GO:0015031">
    <property type="term" value="P:protein transport"/>
    <property type="evidence" value="ECO:0007669"/>
    <property type="project" value="UniProtKB-KW"/>
</dbReference>
<dbReference type="GO" id="GO:0035673">
    <property type="term" value="F:oligopeptide transmembrane transporter activity"/>
    <property type="evidence" value="ECO:0007669"/>
    <property type="project" value="InterPro"/>
</dbReference>
<sequence>MDLISSLVDGSHVMDALIGSSQKKKKAKISIATRWRSIVSISIMNGARPSEPADAGASAGAEPTQPMSPALEDISFSDILADQWKTPDTSNFQDQKASDGSQVFYYAGDSEKTTPVDAATGFMKKSVSSEGEKQMLLEGKTGDSPVSADDEDEDSPYDIVRCSVSNKDNPELYSLTFRVWVLGIIFTGILSFVNQFFFYRQNQLSLGGSVVQLLAFPAGYVMSRTLPKRTFTTFGWKWTMNPGPFNIKEHVLISIFATASSGSPYAIDVVTIKKIWYKSDLGFVASLLFILTSQIMGYSFAGLTRQFLVYPAAMIWPATLISVTLFRTFHEIQNFGSRMTRTKMFWMCFTISFFWYFIPNFVAPALSYIAIMCYMAPNNVIVHQLSDAYNGLGMLNFTLDWSTISSNMGSPIGYPWAMACNLFAGFVIVMWIITPIGYYTNTWNTGNLPIYTAHLFKTNGSRYDIHQIMTPDQHLDEAKYGEYGPVRMTFQFAMSYGIGFAAIITLLVYIGLHYGPEIYQRVRQSRSMDEDIHMKLMRKYDEVPHWWYIVLFVITFTTSIVVCEVYHMMPWYWVIISTVVPLVFTIPIGIIQAISNQQPGLNVITEFIIGYGMPGNPIANVTFKVYGYITMTQALNLVSDLKLGHYMKIPPRQMFIVQLAGTLLSSFIELAVAYWLMNTVKNICTPEGYPFTCISANTFYSASVLWGLIGPGKLFGPSSPYHPVLYLFFVGAFLPVPVWYLQRRYPRSFWQHVNVPVAISIAGAMPPMPAASIVNWFIGCFVFNFLIHRYRNTWWQRYAFSLSAGLDSGVAISGIIQFGIFAKAKMPQWWGADANHCPLAADGGFLNRPLH</sequence>
<dbReference type="InterPro" id="IPR004813">
    <property type="entry name" value="OPT"/>
</dbReference>
<evidence type="ECO:0000256" key="8">
    <source>
        <dbReference type="ARBA" id="ARBA00023136"/>
    </source>
</evidence>
<feature type="transmembrane region" description="Helical" evidence="10">
    <location>
        <begin position="546"/>
        <end position="566"/>
    </location>
</feature>
<dbReference type="NCBIfam" id="TIGR00728">
    <property type="entry name" value="OPT_sfam"/>
    <property type="match status" value="1"/>
</dbReference>
<comment type="similarity">
    <text evidence="2">Belongs to the oligopeptide OPT transporter family.</text>
</comment>
<comment type="subcellular location">
    <subcellularLocation>
        <location evidence="1">Membrane</location>
        <topology evidence="1">Multi-pass membrane protein</topology>
    </subcellularLocation>
</comment>
<feature type="region of interest" description="Disordered" evidence="9">
    <location>
        <begin position="130"/>
        <end position="154"/>
    </location>
</feature>
<comment type="caution">
    <text evidence="11">The sequence shown here is derived from an EMBL/GenBank/DDBJ whole genome shotgun (WGS) entry which is preliminary data.</text>
</comment>
<evidence type="ECO:0000256" key="9">
    <source>
        <dbReference type="SAM" id="MobiDB-lite"/>
    </source>
</evidence>
<feature type="transmembrane region" description="Helical" evidence="10">
    <location>
        <begin position="573"/>
        <end position="594"/>
    </location>
</feature>
<feature type="region of interest" description="Disordered" evidence="9">
    <location>
        <begin position="48"/>
        <end position="69"/>
    </location>
</feature>
<dbReference type="PANTHER" id="PTHR22601">
    <property type="entry name" value="ISP4 LIKE PROTEIN"/>
    <property type="match status" value="1"/>
</dbReference>
<evidence type="ECO:0000256" key="4">
    <source>
        <dbReference type="ARBA" id="ARBA00022692"/>
    </source>
</evidence>
<dbReference type="GO" id="GO:0016020">
    <property type="term" value="C:membrane"/>
    <property type="evidence" value="ECO:0007669"/>
    <property type="project" value="UniProtKB-SubCell"/>
</dbReference>